<gene>
    <name evidence="2" type="ORF">SAMN05421739_10185</name>
</gene>
<dbReference type="Proteomes" id="UP000198724">
    <property type="component" value="Unassembled WGS sequence"/>
</dbReference>
<evidence type="ECO:0000313" key="3">
    <source>
        <dbReference type="Proteomes" id="UP000198724"/>
    </source>
</evidence>
<dbReference type="Pfam" id="PF14121">
    <property type="entry name" value="Porin_10"/>
    <property type="match status" value="1"/>
</dbReference>
<dbReference type="OrthoDB" id="1489309at2"/>
<feature type="signal peptide" evidence="1">
    <location>
        <begin position="1"/>
        <end position="24"/>
    </location>
</feature>
<evidence type="ECO:0000313" key="2">
    <source>
        <dbReference type="EMBL" id="SFF84205.1"/>
    </source>
</evidence>
<accession>A0A1I2LY51</accession>
<organism evidence="2 3">
    <name type="scientific">Pontibacter chinhatensis</name>
    <dbReference type="NCBI Taxonomy" id="1436961"/>
    <lineage>
        <taxon>Bacteria</taxon>
        <taxon>Pseudomonadati</taxon>
        <taxon>Bacteroidota</taxon>
        <taxon>Cytophagia</taxon>
        <taxon>Cytophagales</taxon>
        <taxon>Hymenobacteraceae</taxon>
        <taxon>Pontibacter</taxon>
    </lineage>
</organism>
<reference evidence="3" key="1">
    <citation type="submission" date="2016-10" db="EMBL/GenBank/DDBJ databases">
        <authorList>
            <person name="Varghese N."/>
            <person name="Submissions S."/>
        </authorList>
    </citation>
    <scope>NUCLEOTIDE SEQUENCE [LARGE SCALE GENOMIC DNA]</scope>
    <source>
        <strain evidence="3">LP51</strain>
    </source>
</reference>
<evidence type="ECO:0000256" key="1">
    <source>
        <dbReference type="SAM" id="SignalP"/>
    </source>
</evidence>
<feature type="chain" id="PRO_5011600827" evidence="1">
    <location>
        <begin position="25"/>
        <end position="658"/>
    </location>
</feature>
<keyword evidence="3" id="KW-1185">Reference proteome</keyword>
<dbReference type="InterPro" id="IPR025631">
    <property type="entry name" value="Porin_10"/>
</dbReference>
<dbReference type="EMBL" id="FOOT01000001">
    <property type="protein sequence ID" value="SFF84205.1"/>
    <property type="molecule type" value="Genomic_DNA"/>
</dbReference>
<name>A0A1I2LY51_9BACT</name>
<proteinExistence type="predicted"/>
<keyword evidence="1" id="KW-0732">Signal</keyword>
<sequence>MKRKLSAFILLVLGLLLVNTVSFAQIIDDTTKMLYGPKTVLRFYEQDVLMGRYEAVPIDTSLNNHNNERYWYNDTAFYQHLGNIGTAATPIFFQMPEKIGVRLGKNIFDRYAYDPHKTLYYNTRSPYTHLKYVQGGRGETVFEALHTRNINPNWNFGVAYQILSANQQIGPASRNRQLRDFLDNQSVKVFTHYRSTNEKYDLFFNFTTMKVEQVETGGVDTTLVGGRGRGELEQFEEAPVYLNQALNNEARNNFHLTHIYRLAQENLKVYHTFDFGRQKNEYVDDALPRRLVDSAAYLYPSIVFDTTRTRDATNYRELENTFGLTGNNKLSSYKAYVKLRNASLKYSAIQQVPASLLPDSVQAGTVYREVVPGDEFKTDGNFTQVFIGGDIRLFYKELAELTGSAEYQLAGDYRIKGMARIGGVYGSLERVNYSPSRVQRFMLSNHFVWRDTEGKIETKDWANIAVNRIGAGLHQKIGKRQYLKLDGHFTDLRRWIYFNENVIPKQDEDDQRFWGISLAHKINFGPLYFDNYVVYTNTDEAKYIRTPDWLVESKLYLQGPLFKNALFVQLGVQGTYMSEYYGYGYMPVIQQFYVQDNFAVQGYPVAEAFLNADIKTVNVFLKMSHINQGLTEPVYFLTPLYPGLRRSFTFGVTWRFFD</sequence>
<protein>
    <submittedName>
        <fullName evidence="2">Putative porin</fullName>
    </submittedName>
</protein>
<dbReference type="RefSeq" id="WP_139217733.1">
    <property type="nucleotide sequence ID" value="NZ_FOOT01000001.1"/>
</dbReference>
<dbReference type="STRING" id="1436961.SAMN05421739_10185"/>
<dbReference type="AlphaFoldDB" id="A0A1I2LY51"/>